<feature type="transmembrane region" description="Helical" evidence="5">
    <location>
        <begin position="455"/>
        <end position="479"/>
    </location>
</feature>
<reference evidence="8" key="1">
    <citation type="journal article" date="2017" name="bioRxiv">
        <title>Comparative analysis of the genomes of Stylophora pistillata and Acropora digitifera provides evidence for extensive differences between species of corals.</title>
        <authorList>
            <person name="Voolstra C.R."/>
            <person name="Li Y."/>
            <person name="Liew Y.J."/>
            <person name="Baumgarten S."/>
            <person name="Zoccola D."/>
            <person name="Flot J.-F."/>
            <person name="Tambutte S."/>
            <person name="Allemand D."/>
            <person name="Aranda M."/>
        </authorList>
    </citation>
    <scope>NUCLEOTIDE SEQUENCE [LARGE SCALE GENOMIC DNA]</scope>
</reference>
<evidence type="ECO:0000256" key="3">
    <source>
        <dbReference type="ARBA" id="ARBA00022989"/>
    </source>
</evidence>
<feature type="transmembrane region" description="Helical" evidence="5">
    <location>
        <begin position="620"/>
        <end position="641"/>
    </location>
</feature>
<feature type="transmembrane region" description="Helical" evidence="5">
    <location>
        <begin position="491"/>
        <end position="517"/>
    </location>
</feature>
<dbReference type="CDD" id="cd00637">
    <property type="entry name" value="7tm_classA_rhodopsin-like"/>
    <property type="match status" value="1"/>
</dbReference>
<dbReference type="EMBL" id="LSMT01000024">
    <property type="protein sequence ID" value="PFX32396.1"/>
    <property type="molecule type" value="Genomic_DNA"/>
</dbReference>
<dbReference type="Pfam" id="PF00001">
    <property type="entry name" value="7tm_1"/>
    <property type="match status" value="1"/>
</dbReference>
<feature type="transmembrane region" description="Helical" evidence="5">
    <location>
        <begin position="562"/>
        <end position="583"/>
    </location>
</feature>
<keyword evidence="3 5" id="KW-1133">Transmembrane helix</keyword>
<evidence type="ECO:0000259" key="6">
    <source>
        <dbReference type="PROSITE" id="PS50262"/>
    </source>
</evidence>
<dbReference type="GO" id="GO:0016020">
    <property type="term" value="C:membrane"/>
    <property type="evidence" value="ECO:0007669"/>
    <property type="project" value="UniProtKB-SubCell"/>
</dbReference>
<dbReference type="Gene3D" id="1.20.1070.10">
    <property type="entry name" value="Rhodopsin 7-helix transmembrane proteins"/>
    <property type="match status" value="1"/>
</dbReference>
<evidence type="ECO:0000313" key="8">
    <source>
        <dbReference type="Proteomes" id="UP000225706"/>
    </source>
</evidence>
<evidence type="ECO:0000256" key="4">
    <source>
        <dbReference type="ARBA" id="ARBA00023136"/>
    </source>
</evidence>
<feature type="transmembrane region" description="Helical" evidence="5">
    <location>
        <begin position="538"/>
        <end position="556"/>
    </location>
</feature>
<protein>
    <submittedName>
        <fullName evidence="7">Adenosine receptor A2b</fullName>
    </submittedName>
</protein>
<dbReference type="Gene3D" id="1.10.287.690">
    <property type="entry name" value="Helix hairpin bin"/>
    <property type="match status" value="1"/>
</dbReference>
<dbReference type="InterPro" id="IPR000276">
    <property type="entry name" value="GPCR_Rhodpsn"/>
</dbReference>
<accession>A0A2B4SST1</accession>
<dbReference type="Gene3D" id="3.90.1600.10">
    <property type="entry name" value="Palm domain of DNA polymerase"/>
    <property type="match status" value="1"/>
</dbReference>
<evidence type="ECO:0000256" key="5">
    <source>
        <dbReference type="SAM" id="Phobius"/>
    </source>
</evidence>
<keyword evidence="8" id="KW-1185">Reference proteome</keyword>
<keyword evidence="2 5" id="KW-0812">Transmembrane</keyword>
<feature type="transmembrane region" description="Helical" evidence="5">
    <location>
        <begin position="418"/>
        <end position="443"/>
    </location>
</feature>
<dbReference type="SUPFAM" id="SSF56672">
    <property type="entry name" value="DNA/RNA polymerases"/>
    <property type="match status" value="1"/>
</dbReference>
<dbReference type="AlphaFoldDB" id="A0A2B4SST1"/>
<dbReference type="PRINTS" id="PR00237">
    <property type="entry name" value="GPCRRHODOPSN"/>
</dbReference>
<dbReference type="InterPro" id="IPR017452">
    <property type="entry name" value="GPCR_Rhodpsn_7TM"/>
</dbReference>
<dbReference type="InterPro" id="IPR043502">
    <property type="entry name" value="DNA/RNA_pol_sf"/>
</dbReference>
<dbReference type="GO" id="GO:0004930">
    <property type="term" value="F:G protein-coupled receptor activity"/>
    <property type="evidence" value="ECO:0007669"/>
    <property type="project" value="InterPro"/>
</dbReference>
<gene>
    <name evidence="7" type="primary">ADORA2B</name>
    <name evidence="7" type="ORF">AWC38_SpisGene2796</name>
</gene>
<dbReference type="PANTHER" id="PTHR33568">
    <property type="entry name" value="DNA POLYMERASE"/>
    <property type="match status" value="1"/>
</dbReference>
<proteinExistence type="predicted"/>
<dbReference type="InterPro" id="IPR023211">
    <property type="entry name" value="DNA_pol_palm_dom_sf"/>
</dbReference>
<keyword evidence="7" id="KW-0675">Receptor</keyword>
<dbReference type="PANTHER" id="PTHR33568:SF3">
    <property type="entry name" value="DNA-DIRECTED DNA POLYMERASE"/>
    <property type="match status" value="1"/>
</dbReference>
<comment type="caution">
    <text evidence="7">The sequence shown here is derived from an EMBL/GenBank/DDBJ whole genome shotgun (WGS) entry which is preliminary data.</text>
</comment>
<evidence type="ECO:0000256" key="2">
    <source>
        <dbReference type="ARBA" id="ARBA00022692"/>
    </source>
</evidence>
<dbReference type="PROSITE" id="PS50262">
    <property type="entry name" value="G_PROTEIN_RECEP_F1_2"/>
    <property type="match status" value="1"/>
</dbReference>
<organism evidence="7 8">
    <name type="scientific">Stylophora pistillata</name>
    <name type="common">Smooth cauliflower coral</name>
    <dbReference type="NCBI Taxonomy" id="50429"/>
    <lineage>
        <taxon>Eukaryota</taxon>
        <taxon>Metazoa</taxon>
        <taxon>Cnidaria</taxon>
        <taxon>Anthozoa</taxon>
        <taxon>Hexacorallia</taxon>
        <taxon>Scleractinia</taxon>
        <taxon>Astrocoeniina</taxon>
        <taxon>Pocilloporidae</taxon>
        <taxon>Stylophora</taxon>
    </lineage>
</organism>
<evidence type="ECO:0000313" key="7">
    <source>
        <dbReference type="EMBL" id="PFX32396.1"/>
    </source>
</evidence>
<dbReference type="OrthoDB" id="5982433at2759"/>
<dbReference type="SUPFAM" id="SSF81321">
    <property type="entry name" value="Family A G protein-coupled receptor-like"/>
    <property type="match status" value="1"/>
</dbReference>
<comment type="subcellular location">
    <subcellularLocation>
        <location evidence="1">Membrane</location>
    </subcellularLocation>
</comment>
<dbReference type="STRING" id="50429.A0A2B4SST1"/>
<dbReference type="Proteomes" id="UP000225706">
    <property type="component" value="Unassembled WGS sequence"/>
</dbReference>
<feature type="transmembrane region" description="Helical" evidence="5">
    <location>
        <begin position="653"/>
        <end position="675"/>
    </location>
</feature>
<feature type="domain" description="G-protein coupled receptors family 1 profile" evidence="6">
    <location>
        <begin position="435"/>
        <end position="673"/>
    </location>
</feature>
<sequence length="710" mass="81567">MLTGTWCTPEVHKAIEMGYQLVKIHEVWHFEHRQRGLFAPYVNTWLKIKHESSGYPAWCQTEEQKAHYVQQYKQREGIELNPAMITKNPGRKATAKLMLNSFWGKFGRNCNKSKVHQISHPAALFNLLDDPLQQIQEVRILSLELVEVVAKRDDQDPEKGRATNVFIAAFTTCQARLKLYESLEILQDRVLYYETDSVVYKWKLGESEIALGDYLGDMTNELEEGDFITEFILTGAKNCGYVTAKGKSCVKVKGFPLNARWMAQLNCKVMKQNILDEIQHPLDEARKTEIINPVHFVRDPVKKKIRTETQIKAYRIEPEEQTSRQDDCTSRALPTGFCCNDYFRLKRYRILNIKRHASLHNKDLAQVILGDTRFKEIRQVSLEIMAEVNLSDVAGEQGETYAQQLCVARRTDEIHNQIITLSSINIFLSITAFLGNTLILVALHRESSLHPPSKLMYRCLATTDLCVGIILEPVAVIYWLSLLQEDWNLCIYAVTVYFITAYTLSAVSLFTITTISVDRLLALILGLRYKQVVTLKRTYLLLIIFWMVGISAGASHFMNRRIAAWCSFIVVPICLITASFSYLKIFHRLHHGQRSVPSQEQPSQPVPLNLARYRKAVYSALWVQLAMFICYLPYIIVVAVLDRGRQPSNSEFVVFGCAETLVFLNSSLNIFLYCWKIREVRQAVKESIRQALCCPWNGMDLLGKFGQCYR</sequence>
<name>A0A2B4SST1_STYPI</name>
<keyword evidence="4 5" id="KW-0472">Membrane</keyword>
<evidence type="ECO:0000256" key="1">
    <source>
        <dbReference type="ARBA" id="ARBA00004370"/>
    </source>
</evidence>